<accession>A0A8S5NVT7</accession>
<sequence>MELNEEQLNNLIKEFGIEVVNPERGYWLVRAGKEGAFFEEFLTRGFTGIGYGLNDVDSIKELSKEELKEKVEQAYPDEKQPGHIAGKIYNFFHEIKKGDVIVMPSAGRKVVAFGIVKEENIYFDDSLIMEQSIEAIDSEDYDIPNKRRKISWRKPISSKYLQPKLILNLFSPHGLSGITDPEIIKLIDVNMNDIFIKEDTGYLTFQINREKNIDLKALTNFMDALEGISSKLSKENMLSVQMNLNSPGKITVYGTVKVILASLAIIALFGGKAIIKAVGNIEIETGTEGLVSPLLKDYYAHAENMEEIKIKYIEAIDKLNIDEAEKIKMIREKIEN</sequence>
<protein>
    <submittedName>
        <fullName evidence="1">Uncharacterized protein</fullName>
    </submittedName>
</protein>
<reference evidence="1" key="1">
    <citation type="journal article" date="2021" name="Proc. Natl. Acad. Sci. U.S.A.">
        <title>A Catalog of Tens of Thousands of Viruses from Human Metagenomes Reveals Hidden Associations with Chronic Diseases.</title>
        <authorList>
            <person name="Tisza M.J."/>
            <person name="Buck C.B."/>
        </authorList>
    </citation>
    <scope>NUCLEOTIDE SEQUENCE</scope>
    <source>
        <strain evidence="1">CtEBR14</strain>
    </source>
</reference>
<proteinExistence type="predicted"/>
<organism evidence="1">
    <name type="scientific">Myoviridae sp. ctEBR14</name>
    <dbReference type="NCBI Taxonomy" id="2825060"/>
    <lineage>
        <taxon>Viruses</taxon>
        <taxon>Duplodnaviria</taxon>
        <taxon>Heunggongvirae</taxon>
        <taxon>Uroviricota</taxon>
        <taxon>Caudoviricetes</taxon>
    </lineage>
</organism>
<name>A0A8S5NVT7_9CAUD</name>
<evidence type="ECO:0000313" key="1">
    <source>
        <dbReference type="EMBL" id="DAD98878.1"/>
    </source>
</evidence>
<dbReference type="EMBL" id="BK015269">
    <property type="protein sequence ID" value="DAD98878.1"/>
    <property type="molecule type" value="Genomic_DNA"/>
</dbReference>